<comment type="caution">
    <text evidence="1">The sequence shown here is derived from an EMBL/GenBank/DDBJ whole genome shotgun (WGS) entry which is preliminary data.</text>
</comment>
<gene>
    <name evidence="1" type="ORF">NDU88_007319</name>
</gene>
<organism evidence="1 2">
    <name type="scientific">Pleurodeles waltl</name>
    <name type="common">Iberian ribbed newt</name>
    <dbReference type="NCBI Taxonomy" id="8319"/>
    <lineage>
        <taxon>Eukaryota</taxon>
        <taxon>Metazoa</taxon>
        <taxon>Chordata</taxon>
        <taxon>Craniata</taxon>
        <taxon>Vertebrata</taxon>
        <taxon>Euteleostomi</taxon>
        <taxon>Amphibia</taxon>
        <taxon>Batrachia</taxon>
        <taxon>Caudata</taxon>
        <taxon>Salamandroidea</taxon>
        <taxon>Salamandridae</taxon>
        <taxon>Pleurodelinae</taxon>
        <taxon>Pleurodeles</taxon>
    </lineage>
</organism>
<evidence type="ECO:0000313" key="1">
    <source>
        <dbReference type="EMBL" id="KAJ1109962.1"/>
    </source>
</evidence>
<dbReference type="EMBL" id="JANPWB010000013">
    <property type="protein sequence ID" value="KAJ1109962.1"/>
    <property type="molecule type" value="Genomic_DNA"/>
</dbReference>
<dbReference type="Proteomes" id="UP001066276">
    <property type="component" value="Chromosome 9"/>
</dbReference>
<evidence type="ECO:0000313" key="2">
    <source>
        <dbReference type="Proteomes" id="UP001066276"/>
    </source>
</evidence>
<name>A0AAV7N1X1_PLEWA</name>
<accession>A0AAV7N1X1</accession>
<proteinExistence type="predicted"/>
<reference evidence="1" key="1">
    <citation type="journal article" date="2022" name="bioRxiv">
        <title>Sequencing and chromosome-scale assembly of the giantPleurodeles waltlgenome.</title>
        <authorList>
            <person name="Brown T."/>
            <person name="Elewa A."/>
            <person name="Iarovenko S."/>
            <person name="Subramanian E."/>
            <person name="Araus A.J."/>
            <person name="Petzold A."/>
            <person name="Susuki M."/>
            <person name="Suzuki K.-i.T."/>
            <person name="Hayashi T."/>
            <person name="Toyoda A."/>
            <person name="Oliveira C."/>
            <person name="Osipova E."/>
            <person name="Leigh N.D."/>
            <person name="Simon A."/>
            <person name="Yun M.H."/>
        </authorList>
    </citation>
    <scope>NUCLEOTIDE SEQUENCE</scope>
    <source>
        <strain evidence="1">20211129_DDA</strain>
        <tissue evidence="1">Liver</tissue>
    </source>
</reference>
<sequence>MRDAVRDAESGDARDTRQVIRIIRGARRQAVELGARRALPEPLKLVPRCEQCPPANGCEAVRTPLRPRTRSEDPSTRWASMLQQPSSPHFSKEQLRLWSAAQRCCWRRLPCWISCLPPTPLPGLPLVPLSSCYWSPAPGLLGLFVQGLLGLGGSARASLGQPLHDGRPLGGCTKGFWAWANIDLLRTSQDCLDCLGGSYIGAT</sequence>
<protein>
    <submittedName>
        <fullName evidence="1">Uncharacterized protein</fullName>
    </submittedName>
</protein>
<keyword evidence="2" id="KW-1185">Reference proteome</keyword>
<dbReference type="AlphaFoldDB" id="A0AAV7N1X1"/>